<organism evidence="3 4">
    <name type="scientific">Amaricoccus macauensis</name>
    <dbReference type="NCBI Taxonomy" id="57001"/>
    <lineage>
        <taxon>Bacteria</taxon>
        <taxon>Pseudomonadati</taxon>
        <taxon>Pseudomonadota</taxon>
        <taxon>Alphaproteobacteria</taxon>
        <taxon>Rhodobacterales</taxon>
        <taxon>Paracoccaceae</taxon>
        <taxon>Amaricoccus</taxon>
    </lineage>
</organism>
<dbReference type="AlphaFoldDB" id="A0A840SND2"/>
<dbReference type="GO" id="GO:0016020">
    <property type="term" value="C:membrane"/>
    <property type="evidence" value="ECO:0007669"/>
    <property type="project" value="TreeGrafter"/>
</dbReference>
<dbReference type="PRINTS" id="PR00081">
    <property type="entry name" value="GDHRDH"/>
</dbReference>
<evidence type="ECO:0000256" key="2">
    <source>
        <dbReference type="ARBA" id="ARBA00023002"/>
    </source>
</evidence>
<dbReference type="InterPro" id="IPR036291">
    <property type="entry name" value="NAD(P)-bd_dom_sf"/>
</dbReference>
<keyword evidence="4" id="KW-1185">Reference proteome</keyword>
<name>A0A840SND2_9RHOB</name>
<dbReference type="PROSITE" id="PS00061">
    <property type="entry name" value="ADH_SHORT"/>
    <property type="match status" value="1"/>
</dbReference>
<proteinExistence type="inferred from homology"/>
<sequence>MTDASTPAAEPRLVLVTGASRGLGYAVARALGARGDHVIALARTVGGLEALADAIEADGGPSPTLVPVSLTDTAGLQRLGLALHERWGHLALVVHCAAHAAPLTPVPHLSDKDFDTSVEVNFKGTERLIVMMAPLLLARPGGRFVYAADTRAGQPYYSAYGATKAAAEALVRSWAAETVQLGPKVELFHPNPMPTALRGRFFPGEDNSTLPPCSVEAARMIETLDL</sequence>
<dbReference type="Gene3D" id="3.40.50.720">
    <property type="entry name" value="NAD(P)-binding Rossmann-like Domain"/>
    <property type="match status" value="1"/>
</dbReference>
<evidence type="ECO:0000256" key="1">
    <source>
        <dbReference type="ARBA" id="ARBA00006484"/>
    </source>
</evidence>
<dbReference type="Pfam" id="PF00106">
    <property type="entry name" value="adh_short"/>
    <property type="match status" value="1"/>
</dbReference>
<dbReference type="InterPro" id="IPR020904">
    <property type="entry name" value="Sc_DH/Rdtase_CS"/>
</dbReference>
<dbReference type="EMBL" id="JACHFM010000001">
    <property type="protein sequence ID" value="MBB5220811.1"/>
    <property type="molecule type" value="Genomic_DNA"/>
</dbReference>
<dbReference type="Proteomes" id="UP000549457">
    <property type="component" value="Unassembled WGS sequence"/>
</dbReference>
<evidence type="ECO:0000313" key="3">
    <source>
        <dbReference type="EMBL" id="MBB5220811.1"/>
    </source>
</evidence>
<comment type="caution">
    <text evidence="3">The sequence shown here is derived from an EMBL/GenBank/DDBJ whole genome shotgun (WGS) entry which is preliminary data.</text>
</comment>
<comment type="similarity">
    <text evidence="1">Belongs to the short-chain dehydrogenases/reductases (SDR) family.</text>
</comment>
<dbReference type="GO" id="GO:0016491">
    <property type="term" value="F:oxidoreductase activity"/>
    <property type="evidence" value="ECO:0007669"/>
    <property type="project" value="UniProtKB-KW"/>
</dbReference>
<dbReference type="SUPFAM" id="SSF51735">
    <property type="entry name" value="NAD(P)-binding Rossmann-fold domains"/>
    <property type="match status" value="1"/>
</dbReference>
<keyword evidence="2" id="KW-0560">Oxidoreductase</keyword>
<accession>A0A840SND2</accession>
<dbReference type="PANTHER" id="PTHR44196:SF4">
    <property type="entry name" value="SHORT CHAIN DEHYDROGENASE"/>
    <property type="match status" value="1"/>
</dbReference>
<evidence type="ECO:0000313" key="4">
    <source>
        <dbReference type="Proteomes" id="UP000549457"/>
    </source>
</evidence>
<reference evidence="3 4" key="1">
    <citation type="submission" date="2020-08" db="EMBL/GenBank/DDBJ databases">
        <title>Genomic Encyclopedia of Type Strains, Phase IV (KMG-IV): sequencing the most valuable type-strain genomes for metagenomic binning, comparative biology and taxonomic classification.</title>
        <authorList>
            <person name="Goeker M."/>
        </authorList>
    </citation>
    <scope>NUCLEOTIDE SEQUENCE [LARGE SCALE GENOMIC DNA]</scope>
    <source>
        <strain evidence="3 4">DSM 101730</strain>
    </source>
</reference>
<dbReference type="RefSeq" id="WP_184147193.1">
    <property type="nucleotide sequence ID" value="NZ_JACHFM010000001.1"/>
</dbReference>
<dbReference type="PANTHER" id="PTHR44196">
    <property type="entry name" value="DEHYDROGENASE/REDUCTASE SDR FAMILY MEMBER 7B"/>
    <property type="match status" value="1"/>
</dbReference>
<dbReference type="InterPro" id="IPR002347">
    <property type="entry name" value="SDR_fam"/>
</dbReference>
<dbReference type="CDD" id="cd05233">
    <property type="entry name" value="SDR_c"/>
    <property type="match status" value="1"/>
</dbReference>
<gene>
    <name evidence="3" type="ORF">HNP73_000732</name>
</gene>
<protein>
    <submittedName>
        <fullName evidence="3">NAD(P)-dependent dehydrogenase (Short-subunit alcohol dehydrogenase family)</fullName>
    </submittedName>
</protein>